<comment type="caution">
    <text evidence="2">The sequence shown here is derived from an EMBL/GenBank/DDBJ whole genome shotgun (WGS) entry which is preliminary data.</text>
</comment>
<evidence type="ECO:0000256" key="1">
    <source>
        <dbReference type="SAM" id="Phobius"/>
    </source>
</evidence>
<evidence type="ECO:0000313" key="3">
    <source>
        <dbReference type="Proteomes" id="UP001214854"/>
    </source>
</evidence>
<name>A0ABT5HRG8_9CAUL</name>
<keyword evidence="1" id="KW-1133">Transmembrane helix</keyword>
<protein>
    <submittedName>
        <fullName evidence="2">Uncharacterized protein</fullName>
    </submittedName>
</protein>
<dbReference type="Proteomes" id="UP001214854">
    <property type="component" value="Unassembled WGS sequence"/>
</dbReference>
<evidence type="ECO:0000313" key="2">
    <source>
        <dbReference type="EMBL" id="MDC7682665.1"/>
    </source>
</evidence>
<dbReference type="EMBL" id="JAQQKX010000003">
    <property type="protein sequence ID" value="MDC7682665.1"/>
    <property type="molecule type" value="Genomic_DNA"/>
</dbReference>
<feature type="transmembrane region" description="Helical" evidence="1">
    <location>
        <begin position="53"/>
        <end position="73"/>
    </location>
</feature>
<keyword evidence="1" id="KW-0812">Transmembrane</keyword>
<keyword evidence="1" id="KW-0472">Membrane</keyword>
<dbReference type="RefSeq" id="WP_272747149.1">
    <property type="nucleotide sequence ID" value="NZ_JAQQKX010000003.1"/>
</dbReference>
<proteinExistence type="predicted"/>
<organism evidence="2 3">
    <name type="scientific">Asticcacaulis aquaticus</name>
    <dbReference type="NCBI Taxonomy" id="2984212"/>
    <lineage>
        <taxon>Bacteria</taxon>
        <taxon>Pseudomonadati</taxon>
        <taxon>Pseudomonadota</taxon>
        <taxon>Alphaproteobacteria</taxon>
        <taxon>Caulobacterales</taxon>
        <taxon>Caulobacteraceae</taxon>
        <taxon>Asticcacaulis</taxon>
    </lineage>
</organism>
<reference evidence="2 3" key="1">
    <citation type="submission" date="2023-01" db="EMBL/GenBank/DDBJ databases">
        <title>Novel species of the genus Asticcacaulis isolated from rivers.</title>
        <authorList>
            <person name="Lu H."/>
        </authorList>
    </citation>
    <scope>NUCLEOTIDE SEQUENCE [LARGE SCALE GENOMIC DNA]</scope>
    <source>
        <strain evidence="2 3">BYS171W</strain>
    </source>
</reference>
<keyword evidence="3" id="KW-1185">Reference proteome</keyword>
<accession>A0ABT5HRG8</accession>
<gene>
    <name evidence="2" type="ORF">PQU92_05220</name>
</gene>
<sequence length="89" mass="10171">MKLKRFKGAAKIYGTIHWFVTRTFIILWLGFCVIATGIHVYRYLQAGDIPHALGMAAAGLSFFGFGVAFFFIASKINDWNDRAWKEKDH</sequence>
<feature type="transmembrane region" description="Helical" evidence="1">
    <location>
        <begin position="20"/>
        <end position="41"/>
    </location>
</feature>